<dbReference type="CDD" id="cd00685">
    <property type="entry name" value="Trans_IPPS_HT"/>
    <property type="match status" value="1"/>
</dbReference>
<protein>
    <submittedName>
        <fullName evidence="8">Polyprenyl synthetase family protein</fullName>
    </submittedName>
</protein>
<keyword evidence="3 7" id="KW-0808">Transferase</keyword>
<evidence type="ECO:0000256" key="3">
    <source>
        <dbReference type="ARBA" id="ARBA00022679"/>
    </source>
</evidence>
<name>A0A7D4NQQ7_9GAMM</name>
<dbReference type="PROSITE" id="PS00723">
    <property type="entry name" value="POLYPRENYL_SYNTHASE_1"/>
    <property type="match status" value="1"/>
</dbReference>
<dbReference type="EMBL" id="CP054020">
    <property type="protein sequence ID" value="QKI89411.1"/>
    <property type="molecule type" value="Genomic_DNA"/>
</dbReference>
<evidence type="ECO:0000313" key="9">
    <source>
        <dbReference type="Proteomes" id="UP000504724"/>
    </source>
</evidence>
<evidence type="ECO:0000256" key="5">
    <source>
        <dbReference type="ARBA" id="ARBA00022842"/>
    </source>
</evidence>
<dbReference type="FunFam" id="1.10.600.10:FF:000001">
    <property type="entry name" value="Geranylgeranyl diphosphate synthase"/>
    <property type="match status" value="1"/>
</dbReference>
<dbReference type="InterPro" id="IPR000092">
    <property type="entry name" value="Polyprenyl_synt"/>
</dbReference>
<keyword evidence="9" id="KW-1185">Reference proteome</keyword>
<keyword evidence="6" id="KW-0414">Isoprene biosynthesis</keyword>
<evidence type="ECO:0000256" key="1">
    <source>
        <dbReference type="ARBA" id="ARBA00001946"/>
    </source>
</evidence>
<dbReference type="NCBIfam" id="NF045485">
    <property type="entry name" value="FPPsyn"/>
    <property type="match status" value="1"/>
</dbReference>
<dbReference type="GO" id="GO:0004659">
    <property type="term" value="F:prenyltransferase activity"/>
    <property type="evidence" value="ECO:0007669"/>
    <property type="project" value="InterPro"/>
</dbReference>
<dbReference type="PROSITE" id="PS00444">
    <property type="entry name" value="POLYPRENYL_SYNTHASE_2"/>
    <property type="match status" value="1"/>
</dbReference>
<accession>A0A7D4NQQ7</accession>
<dbReference type="GO" id="GO:0046872">
    <property type="term" value="F:metal ion binding"/>
    <property type="evidence" value="ECO:0007669"/>
    <property type="project" value="UniProtKB-KW"/>
</dbReference>
<gene>
    <name evidence="8" type="ORF">HQN79_07460</name>
</gene>
<dbReference type="RefSeq" id="WP_173285309.1">
    <property type="nucleotide sequence ID" value="NZ_CP054020.1"/>
</dbReference>
<dbReference type="InterPro" id="IPR008949">
    <property type="entry name" value="Isoprenoid_synthase_dom_sf"/>
</dbReference>
<dbReference type="Proteomes" id="UP000504724">
    <property type="component" value="Chromosome"/>
</dbReference>
<dbReference type="GO" id="GO:0005737">
    <property type="term" value="C:cytoplasm"/>
    <property type="evidence" value="ECO:0007669"/>
    <property type="project" value="UniProtKB-ARBA"/>
</dbReference>
<evidence type="ECO:0000256" key="6">
    <source>
        <dbReference type="ARBA" id="ARBA00023229"/>
    </source>
</evidence>
<dbReference type="SUPFAM" id="SSF48576">
    <property type="entry name" value="Terpenoid synthases"/>
    <property type="match status" value="1"/>
</dbReference>
<dbReference type="KEGG" id="txa:HQN79_07460"/>
<reference evidence="8 9" key="1">
    <citation type="submission" date="2020-05" db="EMBL/GenBank/DDBJ databases">
        <title>Thiomicrorhabdus sediminis sp.nov. and Thiomicrorhabdus xiamenensis sp.nov., novel sulfur-oxidizing bacteria isolated from coastal sediment.</title>
        <authorList>
            <person name="Liu X."/>
        </authorList>
    </citation>
    <scope>NUCLEOTIDE SEQUENCE [LARGE SCALE GENOMIC DNA]</scope>
    <source>
        <strain evidence="8 9">G2</strain>
    </source>
</reference>
<comment type="similarity">
    <text evidence="2 7">Belongs to the FPP/GGPP synthase family.</text>
</comment>
<dbReference type="InterPro" id="IPR033749">
    <property type="entry name" value="Polyprenyl_synt_CS"/>
</dbReference>
<evidence type="ECO:0000256" key="2">
    <source>
        <dbReference type="ARBA" id="ARBA00006706"/>
    </source>
</evidence>
<keyword evidence="4" id="KW-0479">Metal-binding</keyword>
<proteinExistence type="inferred from homology"/>
<dbReference type="InterPro" id="IPR053378">
    <property type="entry name" value="Prenyl_diphosphate_synthase"/>
</dbReference>
<dbReference type="AlphaFoldDB" id="A0A7D4NQQ7"/>
<sequence length="293" mass="32506">MHTQLNLYQQRINQYLSLKVSQLKQTTCPQKLQEAIAYATLDQGKRLRPALVYACGEALNMPLEILDTPAAAVELIHCYSLVHDDLPAMDDDELRRGKPTAHIQYDEATAILVGDAQQTLAFQLIATDGHINDHNKIEMIKVLTHAAGLNGMIGGQQIDIDSAGKLPEQSALERMHQLKTGALIQASLLLGACQHPAYPQIKEDLIIYAKAVGLAFQVQDDILDITSDTETLGKPQGSDLKADKSTYPKLLGLRKAQAYRDNLVIEAKKALQRLPFKSDFLWDLTDYIASREH</sequence>
<organism evidence="8 9">
    <name type="scientific">Thiomicrorhabdus xiamenensis</name>
    <dbReference type="NCBI Taxonomy" id="2739063"/>
    <lineage>
        <taxon>Bacteria</taxon>
        <taxon>Pseudomonadati</taxon>
        <taxon>Pseudomonadota</taxon>
        <taxon>Gammaproteobacteria</taxon>
        <taxon>Thiotrichales</taxon>
        <taxon>Piscirickettsiaceae</taxon>
        <taxon>Thiomicrorhabdus</taxon>
    </lineage>
</organism>
<dbReference type="SFLD" id="SFLDS00005">
    <property type="entry name" value="Isoprenoid_Synthase_Type_I"/>
    <property type="match status" value="1"/>
</dbReference>
<dbReference type="Gene3D" id="1.10.600.10">
    <property type="entry name" value="Farnesyl Diphosphate Synthase"/>
    <property type="match status" value="1"/>
</dbReference>
<evidence type="ECO:0000256" key="4">
    <source>
        <dbReference type="ARBA" id="ARBA00022723"/>
    </source>
</evidence>
<dbReference type="SFLD" id="SFLDG01017">
    <property type="entry name" value="Polyprenyl_Transferase_Like"/>
    <property type="match status" value="1"/>
</dbReference>
<evidence type="ECO:0000256" key="7">
    <source>
        <dbReference type="RuleBase" id="RU004466"/>
    </source>
</evidence>
<dbReference type="GO" id="GO:0016114">
    <property type="term" value="P:terpenoid biosynthetic process"/>
    <property type="evidence" value="ECO:0007669"/>
    <property type="project" value="UniProtKB-ARBA"/>
</dbReference>
<keyword evidence="5" id="KW-0460">Magnesium</keyword>
<dbReference type="GO" id="GO:0008654">
    <property type="term" value="P:phospholipid biosynthetic process"/>
    <property type="evidence" value="ECO:0007669"/>
    <property type="project" value="UniProtKB-ARBA"/>
</dbReference>
<evidence type="ECO:0000313" key="8">
    <source>
        <dbReference type="EMBL" id="QKI89411.1"/>
    </source>
</evidence>
<dbReference type="Pfam" id="PF00348">
    <property type="entry name" value="polyprenyl_synt"/>
    <property type="match status" value="1"/>
</dbReference>
<comment type="cofactor">
    <cofactor evidence="1">
        <name>Mg(2+)</name>
        <dbReference type="ChEBI" id="CHEBI:18420"/>
    </cofactor>
</comment>
<dbReference type="PANTHER" id="PTHR43281">
    <property type="entry name" value="FARNESYL DIPHOSPHATE SYNTHASE"/>
    <property type="match status" value="1"/>
</dbReference>
<dbReference type="PANTHER" id="PTHR43281:SF1">
    <property type="entry name" value="FARNESYL DIPHOSPHATE SYNTHASE"/>
    <property type="match status" value="1"/>
</dbReference>